<dbReference type="InterPro" id="IPR019587">
    <property type="entry name" value="Polyketide_cyclase/dehydratase"/>
</dbReference>
<dbReference type="Gene3D" id="3.30.530.20">
    <property type="match status" value="1"/>
</dbReference>
<dbReference type="EMBL" id="FQXD01000008">
    <property type="protein sequence ID" value="SHH50037.1"/>
    <property type="molecule type" value="Genomic_DNA"/>
</dbReference>
<sequence length="152" mass="17095">MPNTICERNIKINIDNIWSFISDLNNWAPLVPGYEQHKMVNQKKSIWVCEGKVGSFQKTVQLTVIITEWNEPEKISFQLSSSNQMLTGNGTVCANKLSDRETNFTFSLTLHAKGLAGKMVNGSLRAFLPKLTSNFIDAMIRHMYGTKAQALV</sequence>
<keyword evidence="2" id="KW-1185">Reference proteome</keyword>
<evidence type="ECO:0000313" key="1">
    <source>
        <dbReference type="EMBL" id="SHH50037.1"/>
    </source>
</evidence>
<dbReference type="CDD" id="cd07812">
    <property type="entry name" value="SRPBCC"/>
    <property type="match status" value="1"/>
</dbReference>
<dbReference type="SUPFAM" id="SSF55961">
    <property type="entry name" value="Bet v1-like"/>
    <property type="match status" value="1"/>
</dbReference>
<evidence type="ECO:0000313" key="2">
    <source>
        <dbReference type="Proteomes" id="UP000184079"/>
    </source>
</evidence>
<reference evidence="2" key="1">
    <citation type="submission" date="2016-11" db="EMBL/GenBank/DDBJ databases">
        <authorList>
            <person name="Varghese N."/>
            <person name="Submissions S."/>
        </authorList>
    </citation>
    <scope>NUCLEOTIDE SEQUENCE [LARGE SCALE GENOMIC DNA]</scope>
    <source>
        <strain evidence="2">CGMCC 1.6496</strain>
    </source>
</reference>
<organism evidence="1 2">
    <name type="scientific">Virgibacillus chiguensis</name>
    <dbReference type="NCBI Taxonomy" id="411959"/>
    <lineage>
        <taxon>Bacteria</taxon>
        <taxon>Bacillati</taxon>
        <taxon>Bacillota</taxon>
        <taxon>Bacilli</taxon>
        <taxon>Bacillales</taxon>
        <taxon>Bacillaceae</taxon>
        <taxon>Virgibacillus</taxon>
    </lineage>
</organism>
<proteinExistence type="predicted"/>
<dbReference type="RefSeq" id="WP_073008492.1">
    <property type="nucleotide sequence ID" value="NZ_FQXD01000008.1"/>
</dbReference>
<name>A0A1M5TH09_9BACI</name>
<accession>A0A1M5TH09</accession>
<dbReference type="Pfam" id="PF10604">
    <property type="entry name" value="Polyketide_cyc2"/>
    <property type="match status" value="1"/>
</dbReference>
<gene>
    <name evidence="1" type="ORF">SAMN05421807_1084</name>
</gene>
<dbReference type="InterPro" id="IPR023393">
    <property type="entry name" value="START-like_dom_sf"/>
</dbReference>
<dbReference type="Proteomes" id="UP000184079">
    <property type="component" value="Unassembled WGS sequence"/>
</dbReference>
<dbReference type="AlphaFoldDB" id="A0A1M5TH09"/>
<protein>
    <submittedName>
        <fullName evidence="1">Carbon monoxide dehydrogenase subunit G</fullName>
    </submittedName>
</protein>